<evidence type="ECO:0000313" key="2">
    <source>
        <dbReference type="Proteomes" id="UP001212152"/>
    </source>
</evidence>
<keyword evidence="2" id="KW-1185">Reference proteome</keyword>
<accession>A0AAD5XRB6</accession>
<gene>
    <name evidence="1" type="ORF">HDU87_003455</name>
</gene>
<comment type="caution">
    <text evidence="1">The sequence shown here is derived from an EMBL/GenBank/DDBJ whole genome shotgun (WGS) entry which is preliminary data.</text>
</comment>
<name>A0AAD5XRB6_9FUNG</name>
<protein>
    <submittedName>
        <fullName evidence="1">Uncharacterized protein</fullName>
    </submittedName>
</protein>
<dbReference type="EMBL" id="JADGJQ010000025">
    <property type="protein sequence ID" value="KAJ3178632.1"/>
    <property type="molecule type" value="Genomic_DNA"/>
</dbReference>
<proteinExistence type="predicted"/>
<sequence length="277" mass="30815">MVLTRWGIEAALASRTGSNTPIDPRIAQSHDALSRAIDESKLSRSFTKSELDLLGKPLGDWRPVEDLASQMLRWESFGTLLWAMRIINGLPKFYAHFPQEMLFQATAIVPAFPATVTSFVEYFDSGEGSKPEHIVTPEEMRNAVNTAEAWYWRARAQVVLDLKESLEGDSEDIKEARKKVPAALKSVMANLESALGQAAARALADGYIDEIVGDDFGVDGVAYKKVDDHGIRDMNDVAEHRLAALGWMAGRDWDFIKGEVPFIHPLGSLWTPQEDQK</sequence>
<evidence type="ECO:0000313" key="1">
    <source>
        <dbReference type="EMBL" id="KAJ3178632.1"/>
    </source>
</evidence>
<dbReference type="AlphaFoldDB" id="A0AAD5XRB6"/>
<reference evidence="1" key="1">
    <citation type="submission" date="2020-05" db="EMBL/GenBank/DDBJ databases">
        <title>Phylogenomic resolution of chytrid fungi.</title>
        <authorList>
            <person name="Stajich J.E."/>
            <person name="Amses K."/>
            <person name="Simmons R."/>
            <person name="Seto K."/>
            <person name="Myers J."/>
            <person name="Bonds A."/>
            <person name="Quandt C.A."/>
            <person name="Barry K."/>
            <person name="Liu P."/>
            <person name="Grigoriev I."/>
            <person name="Longcore J.E."/>
            <person name="James T.Y."/>
        </authorList>
    </citation>
    <scope>NUCLEOTIDE SEQUENCE</scope>
    <source>
        <strain evidence="1">JEL0379</strain>
    </source>
</reference>
<dbReference type="Proteomes" id="UP001212152">
    <property type="component" value="Unassembled WGS sequence"/>
</dbReference>
<organism evidence="1 2">
    <name type="scientific">Geranomyces variabilis</name>
    <dbReference type="NCBI Taxonomy" id="109894"/>
    <lineage>
        <taxon>Eukaryota</taxon>
        <taxon>Fungi</taxon>
        <taxon>Fungi incertae sedis</taxon>
        <taxon>Chytridiomycota</taxon>
        <taxon>Chytridiomycota incertae sedis</taxon>
        <taxon>Chytridiomycetes</taxon>
        <taxon>Spizellomycetales</taxon>
        <taxon>Powellomycetaceae</taxon>
        <taxon>Geranomyces</taxon>
    </lineage>
</organism>